<evidence type="ECO:0000256" key="1">
    <source>
        <dbReference type="ARBA" id="ARBA00004496"/>
    </source>
</evidence>
<comment type="caution">
    <text evidence="11">The sequence shown here is derived from an EMBL/GenBank/DDBJ whole genome shotgun (WGS) entry which is preliminary data.</text>
</comment>
<dbReference type="Pfam" id="PF00168">
    <property type="entry name" value="C2"/>
    <property type="match status" value="3"/>
</dbReference>
<dbReference type="GO" id="GO:0099503">
    <property type="term" value="C:secretory vesicle"/>
    <property type="evidence" value="ECO:0007669"/>
    <property type="project" value="TreeGrafter"/>
</dbReference>
<evidence type="ECO:0000256" key="7">
    <source>
        <dbReference type="SAM" id="MobiDB-lite"/>
    </source>
</evidence>
<sequence>MMPEMKSSCLFQDIMVIVDRIVRNAESLVLNMDNNAAECYNAVLTKFTGGKRINFTSRQSYLTRCEAASIAYNTEPGQTQAHVYKRIRNSSPGTYIKKFSLSRTETTENPPAPSPGGIRSCSGDSNTPGFPKVLPAPGASALVQNRRRTLECLVPAPPVRRPGSFRQRTPKATPERPNYSFCCRRPSWPEIDHKVHSGVQDIDGSYFESFTALAWKQENQRQSFLQAAEATVAEAPPHESEVGITPIDYSMPQNEKDKLYVEMLYTIANAVGAPAPGGQFAHYKEDLYLYGQRAFAVPPDRHYRMLHLAGEEKPPIVVLSVIVIEAEGLEAKDANGFSDPYCMLGIQPFRFDIDDNSDSLHLDIWDHDDESSVLEAVSKLNEVRGVRGLGRFFKQVCQSARQSSQDDFLGCVTIPLQDIPSTGLEGWFKLEARSQRSSVQGRIRLKMWLSTRENRGISEEDNWTELMQHESLYATFIDYELRNWSKETWTWNGDLPGPALTILHQHAVQGDLTDLQTAIAHFVAACRVYLKNPLDPRWMLQLLTDIEHAWTSSTLTREEEMWLAESFTAMLERWMHQLRHHRQLFPALHAPSLTRLEHVLRCLAYLSNMKAFWKCCPFNKEIRGEIVATLRKGTPEWLINLKNSIMVAEEYDHSFVDFLAEIYIHLQHARSHYHPLFEGTNGIPYFSVVFKQMDKLLSDEVMTFLSQQDHPDSRLIFSVYLEVKDLATFNQHLPSGGDHLATFNQHLPSGGDHKLLLPKCYEWFEPSVSCWLSICKGKALQRVRMAVDLEKPCDGDRFVKHSTSAVDIEAMFCQLRDFWRLLQWPKIHSIPLLSQLLDCICSAALLYADIIYQRLMETGYFDRPGPFKICDEMCIAANNLEYIYKFISLLENYFDFVTLESIASESQCATLTNQLDSALNQLQARVIDILQRVGPQMQEMLKKTMFHVAWSPDTLPTNQAVDPLFDYLYTNLQALNLLLLPQNFQRVLFEIWEYTLVELNYQMDGGTNSDELPAMFHERLHSALELMVEFFLADGQGLPLETLHSDMFYHVEQRLQYHRTDTESLIEIFYSQRLQEQLNTMTTPYGNLAVRAYFNHDSLCVEVLHARDIIPLDPNGFSDPFVIIELLPHRVFPHCTEQQTNVHKKTLHPIFDECFEFSVSLEQCRAPGAMIAFTVMDHDVLTANDFAGEAFLALGSIPGVADSGLGVDNFHGLKPVELVLMQQHHKYQPILQILESRTIDRLAVEFVKKQKQRFATK</sequence>
<feature type="domain" description="C2" evidence="8">
    <location>
        <begin position="1080"/>
        <end position="1208"/>
    </location>
</feature>
<evidence type="ECO:0000259" key="8">
    <source>
        <dbReference type="PROSITE" id="PS50004"/>
    </source>
</evidence>
<reference evidence="11 12" key="1">
    <citation type="journal article" date="2024" name="BMC Genomics">
        <title>De novo assembly and annotation of Popillia japonica's genome with initial clues to its potential as an invasive pest.</title>
        <authorList>
            <person name="Cucini C."/>
            <person name="Boschi S."/>
            <person name="Funari R."/>
            <person name="Cardaioli E."/>
            <person name="Iannotti N."/>
            <person name="Marturano G."/>
            <person name="Paoli F."/>
            <person name="Bruttini M."/>
            <person name="Carapelli A."/>
            <person name="Frati F."/>
            <person name="Nardi F."/>
        </authorList>
    </citation>
    <scope>NUCLEOTIDE SEQUENCE [LARGE SCALE GENOMIC DNA]</scope>
    <source>
        <strain evidence="11">DMR45628</strain>
    </source>
</reference>
<evidence type="ECO:0000313" key="12">
    <source>
        <dbReference type="Proteomes" id="UP001458880"/>
    </source>
</evidence>
<dbReference type="PANTHER" id="PTHR45999:SF4">
    <property type="entry name" value="UNC-13-4A, ISOFORM B"/>
    <property type="match status" value="1"/>
</dbReference>
<evidence type="ECO:0000256" key="6">
    <source>
        <dbReference type="ARBA" id="ARBA00022753"/>
    </source>
</evidence>
<dbReference type="SMART" id="SM00239">
    <property type="entry name" value="C2"/>
    <property type="match status" value="2"/>
</dbReference>
<dbReference type="Gene3D" id="1.10.357.50">
    <property type="match status" value="1"/>
</dbReference>
<keyword evidence="12" id="KW-1185">Reference proteome</keyword>
<evidence type="ECO:0000256" key="3">
    <source>
        <dbReference type="ARBA" id="ARBA00005823"/>
    </source>
</evidence>
<evidence type="ECO:0000256" key="4">
    <source>
        <dbReference type="ARBA" id="ARBA00022483"/>
    </source>
</evidence>
<name>A0AAW1LXS5_POPJA</name>
<protein>
    <submittedName>
        <fullName evidence="11">C2 domain</fullName>
    </submittedName>
</protein>
<dbReference type="Proteomes" id="UP001458880">
    <property type="component" value="Unassembled WGS sequence"/>
</dbReference>
<evidence type="ECO:0000259" key="9">
    <source>
        <dbReference type="PROSITE" id="PS51258"/>
    </source>
</evidence>
<dbReference type="SUPFAM" id="SSF49562">
    <property type="entry name" value="C2 domain (Calcium/lipid-binding domain, CaLB)"/>
    <property type="match status" value="2"/>
</dbReference>
<organism evidence="11 12">
    <name type="scientific">Popillia japonica</name>
    <name type="common">Japanese beetle</name>
    <dbReference type="NCBI Taxonomy" id="7064"/>
    <lineage>
        <taxon>Eukaryota</taxon>
        <taxon>Metazoa</taxon>
        <taxon>Ecdysozoa</taxon>
        <taxon>Arthropoda</taxon>
        <taxon>Hexapoda</taxon>
        <taxon>Insecta</taxon>
        <taxon>Pterygota</taxon>
        <taxon>Neoptera</taxon>
        <taxon>Endopterygota</taxon>
        <taxon>Coleoptera</taxon>
        <taxon>Polyphaga</taxon>
        <taxon>Scarabaeiformia</taxon>
        <taxon>Scarabaeidae</taxon>
        <taxon>Rutelinae</taxon>
        <taxon>Popillia</taxon>
    </lineage>
</organism>
<gene>
    <name evidence="11" type="ORF">QE152_g8585</name>
</gene>
<proteinExistence type="inferred from homology"/>
<comment type="subcellular location">
    <subcellularLocation>
        <location evidence="1">Cytoplasm</location>
    </subcellularLocation>
    <subcellularLocation>
        <location evidence="2">Late endosome</location>
    </subcellularLocation>
</comment>
<dbReference type="CDD" id="cd04009">
    <property type="entry name" value="C2B_Munc13-like"/>
    <property type="match status" value="1"/>
</dbReference>
<dbReference type="GO" id="GO:0006887">
    <property type="term" value="P:exocytosis"/>
    <property type="evidence" value="ECO:0007669"/>
    <property type="project" value="UniProtKB-KW"/>
</dbReference>
<dbReference type="Gene3D" id="1.20.58.1100">
    <property type="match status" value="1"/>
</dbReference>
<evidence type="ECO:0000256" key="2">
    <source>
        <dbReference type="ARBA" id="ARBA00004603"/>
    </source>
</evidence>
<comment type="similarity">
    <text evidence="3">Belongs to the unc-13 family.</text>
</comment>
<feature type="domain" description="MHD2" evidence="10">
    <location>
        <begin position="958"/>
        <end position="1069"/>
    </location>
</feature>
<feature type="region of interest" description="Disordered" evidence="7">
    <location>
        <begin position="100"/>
        <end position="132"/>
    </location>
</feature>
<accession>A0AAW1LXS5</accession>
<dbReference type="PANTHER" id="PTHR45999">
    <property type="entry name" value="UNC-13-4A, ISOFORM B"/>
    <property type="match status" value="1"/>
</dbReference>
<dbReference type="InterPro" id="IPR000008">
    <property type="entry name" value="C2_dom"/>
</dbReference>
<evidence type="ECO:0000313" key="11">
    <source>
        <dbReference type="EMBL" id="KAK9739938.1"/>
    </source>
</evidence>
<feature type="domain" description="C2" evidence="8">
    <location>
        <begin position="300"/>
        <end position="428"/>
    </location>
</feature>
<keyword evidence="5" id="KW-0963">Cytoplasm</keyword>
<dbReference type="PROSITE" id="PS50004">
    <property type="entry name" value="C2"/>
    <property type="match status" value="2"/>
</dbReference>
<evidence type="ECO:0000259" key="10">
    <source>
        <dbReference type="PROSITE" id="PS51259"/>
    </source>
</evidence>
<feature type="domain" description="MHD1" evidence="9">
    <location>
        <begin position="734"/>
        <end position="851"/>
    </location>
</feature>
<dbReference type="EMBL" id="JASPKY010000069">
    <property type="protein sequence ID" value="KAK9739938.1"/>
    <property type="molecule type" value="Genomic_DNA"/>
</dbReference>
<dbReference type="InterPro" id="IPR014772">
    <property type="entry name" value="Munc13_dom-2"/>
</dbReference>
<dbReference type="Gene3D" id="2.60.40.150">
    <property type="entry name" value="C2 domain"/>
    <property type="match status" value="3"/>
</dbReference>
<evidence type="ECO:0000256" key="5">
    <source>
        <dbReference type="ARBA" id="ARBA00022490"/>
    </source>
</evidence>
<keyword evidence="4" id="KW-0268">Exocytosis</keyword>
<dbReference type="GO" id="GO:0005770">
    <property type="term" value="C:late endosome"/>
    <property type="evidence" value="ECO:0007669"/>
    <property type="project" value="UniProtKB-SubCell"/>
</dbReference>
<dbReference type="InterPro" id="IPR014770">
    <property type="entry name" value="Munc13_1"/>
</dbReference>
<keyword evidence="6" id="KW-0967">Endosome</keyword>
<dbReference type="InterPro" id="IPR052095">
    <property type="entry name" value="UNC-13_domain"/>
</dbReference>
<dbReference type="PROSITE" id="PS51258">
    <property type="entry name" value="MHD1"/>
    <property type="match status" value="1"/>
</dbReference>
<dbReference type="InterPro" id="IPR035892">
    <property type="entry name" value="C2_domain_sf"/>
</dbReference>
<dbReference type="AlphaFoldDB" id="A0AAW1LXS5"/>
<dbReference type="PROSITE" id="PS51259">
    <property type="entry name" value="MHD2"/>
    <property type="match status" value="1"/>
</dbReference>